<gene>
    <name evidence="10" type="primary">trpF</name>
    <name evidence="12" type="ORF">BI364_05425</name>
</gene>
<dbReference type="EMBL" id="CP017415">
    <property type="protein sequence ID" value="AOU97487.1"/>
    <property type="molecule type" value="Genomic_DNA"/>
</dbReference>
<dbReference type="SUPFAM" id="SSF51366">
    <property type="entry name" value="Ribulose-phoshate binding barrel"/>
    <property type="match status" value="1"/>
</dbReference>
<sequence>MIDAANVRTRIKICGITRQADALAATEAGADALGFVFYPRSPRYIDPAIARDIVRRLPPFVNTVGLFLDADENWVREVASLVGLDLLQFHGDEAPEVCRASGYPYLKAVGMLGQGDPVSYAARYEDARGFLLDSHGQGEAGGTGRTFDWGLAPPVLPRPIILAGGLNPGNVGEAIGRMRPYAVDVSSGVETAPGIKDSDLIMRFVNEVRRGDAQ</sequence>
<keyword evidence="7 10" id="KW-0822">Tryptophan biosynthesis</keyword>
<evidence type="ECO:0000259" key="11">
    <source>
        <dbReference type="Pfam" id="PF00697"/>
    </source>
</evidence>
<dbReference type="CDD" id="cd00405">
    <property type="entry name" value="PRAI"/>
    <property type="match status" value="1"/>
</dbReference>
<evidence type="ECO:0000256" key="3">
    <source>
        <dbReference type="ARBA" id="ARBA00007571"/>
    </source>
</evidence>
<name>A0A1D8IM06_9GAMM</name>
<dbReference type="InterPro" id="IPR013785">
    <property type="entry name" value="Aldolase_TIM"/>
</dbReference>
<dbReference type="PANTHER" id="PTHR42894:SF1">
    <property type="entry name" value="N-(5'-PHOSPHORIBOSYL)ANTHRANILATE ISOMERASE"/>
    <property type="match status" value="1"/>
</dbReference>
<proteinExistence type="inferred from homology"/>
<dbReference type="InterPro" id="IPR011060">
    <property type="entry name" value="RibuloseP-bd_barrel"/>
</dbReference>
<dbReference type="KEGG" id="aprs:BI364_05425"/>
<accession>A0A1D8IM06</accession>
<dbReference type="RefSeq" id="WP_070077872.1">
    <property type="nucleotide sequence ID" value="NZ_CP017415.1"/>
</dbReference>
<dbReference type="FunFam" id="3.20.20.70:FF:000075">
    <property type="entry name" value="Tryptophan biosynthesis protein TRP1"/>
    <property type="match status" value="1"/>
</dbReference>
<dbReference type="NCBIfam" id="NF002298">
    <property type="entry name" value="PRK01222.1-4"/>
    <property type="match status" value="1"/>
</dbReference>
<dbReference type="Proteomes" id="UP000095401">
    <property type="component" value="Chromosome"/>
</dbReference>
<reference evidence="13" key="1">
    <citation type="submission" date="2016-09" db="EMBL/GenBank/DDBJ databases">
        <title>Acidihalobacter prosperus F5.</title>
        <authorList>
            <person name="Khaleque H.N."/>
            <person name="Ramsay J.P."/>
            <person name="Kaksonen A.H."/>
            <person name="Boxall N.J."/>
            <person name="Watkin E.L.J."/>
        </authorList>
    </citation>
    <scope>NUCLEOTIDE SEQUENCE [LARGE SCALE GENOMIC DNA]</scope>
    <source>
        <strain evidence="13">F5</strain>
    </source>
</reference>
<dbReference type="GO" id="GO:0000162">
    <property type="term" value="P:L-tryptophan biosynthetic process"/>
    <property type="evidence" value="ECO:0007669"/>
    <property type="project" value="UniProtKB-UniRule"/>
</dbReference>
<protein>
    <recommendedName>
        <fullName evidence="5 10">N-(5'-phosphoribosyl)anthranilate isomerase</fullName>
        <shortName evidence="10">PRAI</shortName>
        <ecNumber evidence="4 10">5.3.1.24</ecNumber>
    </recommendedName>
</protein>
<comment type="pathway">
    <text evidence="2 10">Amino-acid biosynthesis; L-tryptophan biosynthesis; L-tryptophan from chorismate: step 3/5.</text>
</comment>
<evidence type="ECO:0000256" key="9">
    <source>
        <dbReference type="ARBA" id="ARBA00023235"/>
    </source>
</evidence>
<dbReference type="AlphaFoldDB" id="A0A1D8IM06"/>
<comment type="similarity">
    <text evidence="3 10">Belongs to the TrpF family.</text>
</comment>
<dbReference type="InterPro" id="IPR001240">
    <property type="entry name" value="PRAI_dom"/>
</dbReference>
<evidence type="ECO:0000256" key="4">
    <source>
        <dbReference type="ARBA" id="ARBA00012572"/>
    </source>
</evidence>
<keyword evidence="6 10" id="KW-0028">Amino-acid biosynthesis</keyword>
<dbReference type="EC" id="5.3.1.24" evidence="4 10"/>
<evidence type="ECO:0000256" key="10">
    <source>
        <dbReference type="HAMAP-Rule" id="MF_00135"/>
    </source>
</evidence>
<dbReference type="GO" id="GO:0004640">
    <property type="term" value="F:phosphoribosylanthranilate isomerase activity"/>
    <property type="evidence" value="ECO:0007669"/>
    <property type="project" value="UniProtKB-UniRule"/>
</dbReference>
<keyword evidence="8 10" id="KW-0057">Aromatic amino acid biosynthesis</keyword>
<dbReference type="PANTHER" id="PTHR42894">
    <property type="entry name" value="N-(5'-PHOSPHORIBOSYL)ANTHRANILATE ISOMERASE"/>
    <property type="match status" value="1"/>
</dbReference>
<evidence type="ECO:0000256" key="7">
    <source>
        <dbReference type="ARBA" id="ARBA00022822"/>
    </source>
</evidence>
<dbReference type="UniPathway" id="UPA00035">
    <property type="reaction ID" value="UER00042"/>
</dbReference>
<dbReference type="NCBIfam" id="NF002299">
    <property type="entry name" value="PRK01222.1-6"/>
    <property type="match status" value="1"/>
</dbReference>
<evidence type="ECO:0000256" key="5">
    <source>
        <dbReference type="ARBA" id="ARBA00022272"/>
    </source>
</evidence>
<evidence type="ECO:0000256" key="2">
    <source>
        <dbReference type="ARBA" id="ARBA00004664"/>
    </source>
</evidence>
<evidence type="ECO:0000313" key="13">
    <source>
        <dbReference type="Proteomes" id="UP000095401"/>
    </source>
</evidence>
<evidence type="ECO:0000256" key="6">
    <source>
        <dbReference type="ARBA" id="ARBA00022605"/>
    </source>
</evidence>
<evidence type="ECO:0000256" key="1">
    <source>
        <dbReference type="ARBA" id="ARBA00001164"/>
    </source>
</evidence>
<evidence type="ECO:0000256" key="8">
    <source>
        <dbReference type="ARBA" id="ARBA00023141"/>
    </source>
</evidence>
<keyword evidence="13" id="KW-1185">Reference proteome</keyword>
<evidence type="ECO:0000313" key="12">
    <source>
        <dbReference type="EMBL" id="AOU97487.1"/>
    </source>
</evidence>
<keyword evidence="9 10" id="KW-0413">Isomerase</keyword>
<dbReference type="Gene3D" id="3.20.20.70">
    <property type="entry name" value="Aldolase class I"/>
    <property type="match status" value="1"/>
</dbReference>
<dbReference type="Pfam" id="PF00697">
    <property type="entry name" value="PRAI"/>
    <property type="match status" value="1"/>
</dbReference>
<dbReference type="InterPro" id="IPR044643">
    <property type="entry name" value="TrpF_fam"/>
</dbReference>
<feature type="domain" description="N-(5'phosphoribosyl) anthranilate isomerase (PRAI)" evidence="11">
    <location>
        <begin position="11"/>
        <end position="206"/>
    </location>
</feature>
<comment type="catalytic activity">
    <reaction evidence="1 10">
        <text>N-(5-phospho-beta-D-ribosyl)anthranilate = 1-(2-carboxyphenylamino)-1-deoxy-D-ribulose 5-phosphate</text>
        <dbReference type="Rhea" id="RHEA:21540"/>
        <dbReference type="ChEBI" id="CHEBI:18277"/>
        <dbReference type="ChEBI" id="CHEBI:58613"/>
        <dbReference type="EC" id="5.3.1.24"/>
    </reaction>
</comment>
<dbReference type="HAMAP" id="MF_00135">
    <property type="entry name" value="PRAI"/>
    <property type="match status" value="1"/>
</dbReference>
<organism evidence="12 13">
    <name type="scientific">Acidihalobacter yilgarnensis</name>
    <dbReference type="NCBI Taxonomy" id="2819280"/>
    <lineage>
        <taxon>Bacteria</taxon>
        <taxon>Pseudomonadati</taxon>
        <taxon>Pseudomonadota</taxon>
        <taxon>Gammaproteobacteria</taxon>
        <taxon>Chromatiales</taxon>
        <taxon>Ectothiorhodospiraceae</taxon>
        <taxon>Acidihalobacter</taxon>
    </lineage>
</organism>